<dbReference type="Pfam" id="PF13738">
    <property type="entry name" value="Pyr_redox_3"/>
    <property type="match status" value="1"/>
</dbReference>
<dbReference type="PRINTS" id="PR00469">
    <property type="entry name" value="PNDRDTASEII"/>
</dbReference>
<dbReference type="SUPFAM" id="SSF51905">
    <property type="entry name" value="FAD/NAD(P)-binding domain"/>
    <property type="match status" value="2"/>
</dbReference>
<name>A0A5R8NQ35_9NOCA</name>
<dbReference type="GO" id="GO:0004497">
    <property type="term" value="F:monooxygenase activity"/>
    <property type="evidence" value="ECO:0007669"/>
    <property type="project" value="TreeGrafter"/>
</dbReference>
<gene>
    <name evidence="2" type="ORF">FEK34_15765</name>
</gene>
<dbReference type="PRINTS" id="PR00368">
    <property type="entry name" value="FADPNR"/>
</dbReference>
<dbReference type="PANTHER" id="PTHR43539">
    <property type="entry name" value="FLAVIN-BINDING MONOOXYGENASE-LIKE PROTEIN (AFU_ORTHOLOGUE AFUA_4G09220)"/>
    <property type="match status" value="1"/>
</dbReference>
<evidence type="ECO:0000256" key="1">
    <source>
        <dbReference type="ARBA" id="ARBA00023002"/>
    </source>
</evidence>
<accession>A0A5R8NQ35</accession>
<reference evidence="2 3" key="1">
    <citation type="submission" date="2019-05" db="EMBL/GenBank/DDBJ databases">
        <title>Genomes sequences of two Nocardia cyriacigeorgica environmental isolates, type strains Nocardia asteroides ATCC 19247 and Nocardia cyriacigeorgica DSM 44484.</title>
        <authorList>
            <person name="Vautrin F."/>
            <person name="Bergeron E."/>
            <person name="Dubost A."/>
            <person name="Abrouk D."/>
            <person name="Rodriguez Nava V."/>
            <person name="Pujic P."/>
        </authorList>
    </citation>
    <scope>NUCLEOTIDE SEQUENCE [LARGE SCALE GENOMIC DNA]</scope>
    <source>
        <strain evidence="2 3">EML 446</strain>
    </source>
</reference>
<evidence type="ECO:0000313" key="2">
    <source>
        <dbReference type="EMBL" id="TLF77748.1"/>
    </source>
</evidence>
<keyword evidence="1" id="KW-0560">Oxidoreductase</keyword>
<dbReference type="GO" id="GO:0050660">
    <property type="term" value="F:flavin adenine dinucleotide binding"/>
    <property type="evidence" value="ECO:0007669"/>
    <property type="project" value="TreeGrafter"/>
</dbReference>
<organism evidence="2 3">
    <name type="scientific">Nocardia cyriacigeorgica</name>
    <dbReference type="NCBI Taxonomy" id="135487"/>
    <lineage>
        <taxon>Bacteria</taxon>
        <taxon>Bacillati</taxon>
        <taxon>Actinomycetota</taxon>
        <taxon>Actinomycetes</taxon>
        <taxon>Mycobacteriales</taxon>
        <taxon>Nocardiaceae</taxon>
        <taxon>Nocardia</taxon>
    </lineage>
</organism>
<dbReference type="InterPro" id="IPR050982">
    <property type="entry name" value="Auxin_biosynth/cation_transpt"/>
</dbReference>
<dbReference type="RefSeq" id="WP_040793580.1">
    <property type="nucleotide sequence ID" value="NZ_JADLPF010000003.1"/>
</dbReference>
<dbReference type="AlphaFoldDB" id="A0A5R8NQ35"/>
<sequence length="360" mass="38401">MTSEYDYDAVVIGGGQSGLAAAHHLTAAGLSTAVLEASPEATGSWPRYYDSLTLFSPARYSSLPGRRFPGGPDRYPHRDEVIDYLRSYAAALDAEIHTSTVVDSVASSDGEGFAVTTGSGAVFTAPRVIAATGSFGSPFLPAVPGRDEFGGRVLHASEYRHPGEFADQRVVVVGAGNSAVQIAAELAGHAKVVLASRAPVKFVPQRPLGRDVHFWFTLTGFDAAPLGWIVKQAPTQPVLDAGRYRAALDAGKPERREVFTAFNSEGVVWPDDTRTPVDAVVFATGYRPHLPYLAGVGAVTESGVPRQRRGLSLTHPGLGFLGLEWQRTPSSNSLRGVGRDAAYLVRRLRPATAPQREHAE</sequence>
<dbReference type="EMBL" id="VBUT01000005">
    <property type="protein sequence ID" value="TLF77748.1"/>
    <property type="molecule type" value="Genomic_DNA"/>
</dbReference>
<evidence type="ECO:0000313" key="3">
    <source>
        <dbReference type="Proteomes" id="UP000306378"/>
    </source>
</evidence>
<dbReference type="Proteomes" id="UP000306378">
    <property type="component" value="Unassembled WGS sequence"/>
</dbReference>
<dbReference type="Gene3D" id="3.50.50.60">
    <property type="entry name" value="FAD/NAD(P)-binding domain"/>
    <property type="match status" value="1"/>
</dbReference>
<proteinExistence type="predicted"/>
<dbReference type="PANTHER" id="PTHR43539:SF78">
    <property type="entry name" value="FLAVIN-CONTAINING MONOOXYGENASE"/>
    <property type="match status" value="1"/>
</dbReference>
<comment type="caution">
    <text evidence="2">The sequence shown here is derived from an EMBL/GenBank/DDBJ whole genome shotgun (WGS) entry which is preliminary data.</text>
</comment>
<dbReference type="InterPro" id="IPR036188">
    <property type="entry name" value="FAD/NAD-bd_sf"/>
</dbReference>
<protein>
    <submittedName>
        <fullName evidence="2">NAD(P)/FAD-dependent oxidoreductase</fullName>
    </submittedName>
</protein>